<evidence type="ECO:0000259" key="2">
    <source>
        <dbReference type="PROSITE" id="PS50006"/>
    </source>
</evidence>
<dbReference type="InterPro" id="IPR000253">
    <property type="entry name" value="FHA_dom"/>
</dbReference>
<keyword evidence="1" id="KW-1133">Transmembrane helix</keyword>
<dbReference type="PROSITE" id="PS50006">
    <property type="entry name" value="FHA_DOMAIN"/>
    <property type="match status" value="1"/>
</dbReference>
<dbReference type="CDD" id="cd00060">
    <property type="entry name" value="FHA"/>
    <property type="match status" value="1"/>
</dbReference>
<dbReference type="AlphaFoldDB" id="A0A2N1PT65"/>
<feature type="transmembrane region" description="Helical" evidence="1">
    <location>
        <begin position="151"/>
        <end position="172"/>
    </location>
</feature>
<dbReference type="SUPFAM" id="SSF49879">
    <property type="entry name" value="SMAD/FHA domain"/>
    <property type="match status" value="1"/>
</dbReference>
<dbReference type="Proteomes" id="UP000233256">
    <property type="component" value="Unassembled WGS sequence"/>
</dbReference>
<dbReference type="PANTHER" id="PTHR23308">
    <property type="entry name" value="NUCLEAR INHIBITOR OF PROTEIN PHOSPHATASE-1"/>
    <property type="match status" value="1"/>
</dbReference>
<gene>
    <name evidence="3" type="ORF">CVV64_07225</name>
</gene>
<protein>
    <recommendedName>
        <fullName evidence="2">FHA domain-containing protein</fullName>
    </recommendedName>
</protein>
<proteinExistence type="predicted"/>
<dbReference type="Gene3D" id="2.60.200.20">
    <property type="match status" value="1"/>
</dbReference>
<feature type="domain" description="FHA" evidence="2">
    <location>
        <begin position="36"/>
        <end position="86"/>
    </location>
</feature>
<evidence type="ECO:0000313" key="3">
    <source>
        <dbReference type="EMBL" id="PKK91538.1"/>
    </source>
</evidence>
<dbReference type="Pfam" id="PF00498">
    <property type="entry name" value="FHA"/>
    <property type="match status" value="1"/>
</dbReference>
<reference evidence="3 4" key="1">
    <citation type="journal article" date="2017" name="ISME J.">
        <title>Potential for microbial H2 and metal transformations associated with novel bacteria and archaea in deep terrestrial subsurface sediments.</title>
        <authorList>
            <person name="Hernsdorf A.W."/>
            <person name="Amano Y."/>
            <person name="Miyakawa K."/>
            <person name="Ise K."/>
            <person name="Suzuki Y."/>
            <person name="Anantharaman K."/>
            <person name="Probst A."/>
            <person name="Burstein D."/>
            <person name="Thomas B.C."/>
            <person name="Banfield J.F."/>
        </authorList>
    </citation>
    <scope>NUCLEOTIDE SEQUENCE [LARGE SCALE GENOMIC DNA]</scope>
    <source>
        <strain evidence="3">HGW-Wallbacteria-1</strain>
    </source>
</reference>
<evidence type="ECO:0000313" key="4">
    <source>
        <dbReference type="Proteomes" id="UP000233256"/>
    </source>
</evidence>
<dbReference type="SMART" id="SM00240">
    <property type="entry name" value="FHA"/>
    <property type="match status" value="1"/>
</dbReference>
<dbReference type="InterPro" id="IPR050923">
    <property type="entry name" value="Cell_Proc_Reg/RNA_Proc"/>
</dbReference>
<dbReference type="EMBL" id="PGXC01000003">
    <property type="protein sequence ID" value="PKK91538.1"/>
    <property type="molecule type" value="Genomic_DNA"/>
</dbReference>
<organism evidence="3 4">
    <name type="scientific">Candidatus Wallbacteria bacterium HGW-Wallbacteria-1</name>
    <dbReference type="NCBI Taxonomy" id="2013854"/>
    <lineage>
        <taxon>Bacteria</taxon>
        <taxon>Candidatus Walliibacteriota</taxon>
    </lineage>
</organism>
<sequence>MTGNSGDMIQNDATGARLVVMMGERQREFDFSKNPLTIGRTPENDVAVSFDKVASRRHAQVEFRDGEYLVSDLGSRNGTLLNGKKVEGEVHLNNGDVITIGDTDIRFEIGDSEEAYSGTMLIDQSEARKAMASIQPYTEESFVTGEDEPQWVTIGFWGAIALIVGLIVYAVLQL</sequence>
<evidence type="ECO:0000256" key="1">
    <source>
        <dbReference type="SAM" id="Phobius"/>
    </source>
</evidence>
<dbReference type="InterPro" id="IPR008984">
    <property type="entry name" value="SMAD_FHA_dom_sf"/>
</dbReference>
<keyword evidence="1" id="KW-0472">Membrane</keyword>
<accession>A0A2N1PT65</accession>
<comment type="caution">
    <text evidence="3">The sequence shown here is derived from an EMBL/GenBank/DDBJ whole genome shotgun (WGS) entry which is preliminary data.</text>
</comment>
<keyword evidence="1" id="KW-0812">Transmembrane</keyword>
<name>A0A2N1PT65_9BACT</name>